<proteinExistence type="predicted"/>
<evidence type="ECO:0000256" key="2">
    <source>
        <dbReference type="SAM" id="MobiDB-lite"/>
    </source>
</evidence>
<dbReference type="Pfam" id="PF10545">
    <property type="entry name" value="MADF_DNA_bdg"/>
    <property type="match status" value="1"/>
</dbReference>
<protein>
    <recommendedName>
        <fullName evidence="5">MADF domain-containing protein</fullName>
    </recommendedName>
</protein>
<comment type="caution">
    <text evidence="3">The sequence shown here is derived from an EMBL/GenBank/DDBJ whole genome shotgun (WGS) entry which is preliminary data.</text>
</comment>
<dbReference type="Proteomes" id="UP000466442">
    <property type="component" value="Unassembled WGS sequence"/>
</dbReference>
<feature type="compositionally biased region" description="Polar residues" evidence="2">
    <location>
        <begin position="131"/>
        <end position="147"/>
    </location>
</feature>
<dbReference type="InterPro" id="IPR039353">
    <property type="entry name" value="TF_Adf1"/>
</dbReference>
<gene>
    <name evidence="3" type="ORF">GE061_010974</name>
</gene>
<evidence type="ECO:0000256" key="1">
    <source>
        <dbReference type="PROSITE-ProRule" id="PRU00371"/>
    </source>
</evidence>
<keyword evidence="1" id="KW-0539">Nucleus</keyword>
<dbReference type="GO" id="GO:0006357">
    <property type="term" value="P:regulation of transcription by RNA polymerase II"/>
    <property type="evidence" value="ECO:0007669"/>
    <property type="project" value="TreeGrafter"/>
</dbReference>
<dbReference type="PROSITE" id="PS51031">
    <property type="entry name" value="BESS"/>
    <property type="match status" value="1"/>
</dbReference>
<dbReference type="GO" id="GO:0005667">
    <property type="term" value="C:transcription regulator complex"/>
    <property type="evidence" value="ECO:0007669"/>
    <property type="project" value="TreeGrafter"/>
</dbReference>
<dbReference type="InterPro" id="IPR006578">
    <property type="entry name" value="MADF-dom"/>
</dbReference>
<dbReference type="PANTHER" id="PTHR12243:SF60">
    <property type="entry name" value="SI:CH211-15D5.12-RELATED"/>
    <property type="match status" value="1"/>
</dbReference>
<dbReference type="Pfam" id="PF02944">
    <property type="entry name" value="BESS"/>
    <property type="match status" value="1"/>
</dbReference>
<feature type="region of interest" description="Disordered" evidence="2">
    <location>
        <begin position="107"/>
        <end position="147"/>
    </location>
</feature>
<comment type="subcellular location">
    <subcellularLocation>
        <location evidence="1">Nucleus</location>
    </subcellularLocation>
</comment>
<name>A0A6A4IPR4_APOLU</name>
<evidence type="ECO:0000313" key="4">
    <source>
        <dbReference type="Proteomes" id="UP000466442"/>
    </source>
</evidence>
<dbReference type="GO" id="GO:0005634">
    <property type="term" value="C:nucleus"/>
    <property type="evidence" value="ECO:0007669"/>
    <property type="project" value="UniProtKB-SubCell"/>
</dbReference>
<dbReference type="InterPro" id="IPR004210">
    <property type="entry name" value="BESS_motif"/>
</dbReference>
<dbReference type="OrthoDB" id="6626055at2759"/>
<dbReference type="GO" id="GO:0003677">
    <property type="term" value="F:DNA binding"/>
    <property type="evidence" value="ECO:0007669"/>
    <property type="project" value="InterPro"/>
</dbReference>
<dbReference type="PANTHER" id="PTHR12243">
    <property type="entry name" value="MADF DOMAIN TRANSCRIPTION FACTOR"/>
    <property type="match status" value="1"/>
</dbReference>
<reference evidence="3" key="1">
    <citation type="journal article" date="2021" name="Mol. Ecol. Resour.">
        <title>Apolygus lucorum genome provides insights into omnivorousness and mesophyll feeding.</title>
        <authorList>
            <person name="Liu Y."/>
            <person name="Liu H."/>
            <person name="Wang H."/>
            <person name="Huang T."/>
            <person name="Liu B."/>
            <person name="Yang B."/>
            <person name="Yin L."/>
            <person name="Li B."/>
            <person name="Zhang Y."/>
            <person name="Zhang S."/>
            <person name="Jiang F."/>
            <person name="Zhang X."/>
            <person name="Ren Y."/>
            <person name="Wang B."/>
            <person name="Wang S."/>
            <person name="Lu Y."/>
            <person name="Wu K."/>
            <person name="Fan W."/>
            <person name="Wang G."/>
        </authorList>
    </citation>
    <scope>NUCLEOTIDE SEQUENCE</scope>
    <source>
        <strain evidence="3">12Hb</strain>
    </source>
</reference>
<organism evidence="3 4">
    <name type="scientific">Apolygus lucorum</name>
    <name type="common">Small green plant bug</name>
    <name type="synonym">Lygocoris lucorum</name>
    <dbReference type="NCBI Taxonomy" id="248454"/>
    <lineage>
        <taxon>Eukaryota</taxon>
        <taxon>Metazoa</taxon>
        <taxon>Ecdysozoa</taxon>
        <taxon>Arthropoda</taxon>
        <taxon>Hexapoda</taxon>
        <taxon>Insecta</taxon>
        <taxon>Pterygota</taxon>
        <taxon>Neoptera</taxon>
        <taxon>Paraneoptera</taxon>
        <taxon>Hemiptera</taxon>
        <taxon>Heteroptera</taxon>
        <taxon>Panheteroptera</taxon>
        <taxon>Cimicomorpha</taxon>
        <taxon>Miridae</taxon>
        <taxon>Mirini</taxon>
        <taxon>Apolygus</taxon>
    </lineage>
</organism>
<sequence length="238" mass="27679">MSAQELNTAFVEEVEKHRVLYDFECPGYSRKDVTDKAWQEVAAKVNLPAAECKEKWRNLRTVFIRKMKNSLTDDESSRKKRAPYYLTEAMQFCVPFILPRMFSRSQQPPHVNYTPTDSSHCTETNDGDPSFEQQVFSSTENNDQTSTPHLASLLLSPKVEHEYENEEQCVADQPEVKRARIESTSVHETTVSQDVDKMEALRMYLLSLLPELREFNDSQVKKFKRRVFDIIDEISNNN</sequence>
<evidence type="ECO:0008006" key="5">
    <source>
        <dbReference type="Google" id="ProtNLM"/>
    </source>
</evidence>
<dbReference type="EMBL" id="WIXP02000003">
    <property type="protein sequence ID" value="KAF6213256.1"/>
    <property type="molecule type" value="Genomic_DNA"/>
</dbReference>
<dbReference type="AlphaFoldDB" id="A0A6A4IPR4"/>
<dbReference type="PROSITE" id="PS51029">
    <property type="entry name" value="MADF"/>
    <property type="match status" value="1"/>
</dbReference>
<evidence type="ECO:0000313" key="3">
    <source>
        <dbReference type="EMBL" id="KAF6213256.1"/>
    </source>
</evidence>
<accession>A0A6A4IPR4</accession>
<dbReference type="SMART" id="SM00595">
    <property type="entry name" value="MADF"/>
    <property type="match status" value="1"/>
</dbReference>
<feature type="compositionally biased region" description="Polar residues" evidence="2">
    <location>
        <begin position="107"/>
        <end position="124"/>
    </location>
</feature>
<keyword evidence="4" id="KW-1185">Reference proteome</keyword>